<evidence type="ECO:0000313" key="2">
    <source>
        <dbReference type="Proteomes" id="UP000587002"/>
    </source>
</evidence>
<accession>A0A853ANW9</accession>
<dbReference type="InterPro" id="IPR009593">
    <property type="entry name" value="DUF1203"/>
</dbReference>
<comment type="caution">
    <text evidence="1">The sequence shown here is derived from an EMBL/GenBank/DDBJ whole genome shotgun (WGS) entry which is preliminary data.</text>
</comment>
<dbReference type="Pfam" id="PF06718">
    <property type="entry name" value="DUF1203"/>
    <property type="match status" value="1"/>
</dbReference>
<keyword evidence="2" id="KW-1185">Reference proteome</keyword>
<dbReference type="Proteomes" id="UP000587002">
    <property type="component" value="Unassembled WGS sequence"/>
</dbReference>
<gene>
    <name evidence="1" type="ORF">HNR68_000417</name>
</gene>
<protein>
    <recommendedName>
        <fullName evidence="3">DUF1203 domain-containing protein</fullName>
    </recommendedName>
</protein>
<reference evidence="1 2" key="1">
    <citation type="submission" date="2020-07" db="EMBL/GenBank/DDBJ databases">
        <title>Sequencing the genomes of 1000 actinobacteria strains.</title>
        <authorList>
            <person name="Klenk H.-P."/>
        </authorList>
    </citation>
    <scope>NUCLEOTIDE SEQUENCE [LARGE SCALE GENOMIC DNA]</scope>
    <source>
        <strain evidence="1 2">DSM 44065</strain>
    </source>
</reference>
<proteinExistence type="predicted"/>
<evidence type="ECO:0000313" key="1">
    <source>
        <dbReference type="EMBL" id="NYI81787.1"/>
    </source>
</evidence>
<name>A0A853ANW9_9PSEU</name>
<evidence type="ECO:0008006" key="3">
    <source>
        <dbReference type="Google" id="ProtNLM"/>
    </source>
</evidence>
<dbReference type="AlphaFoldDB" id="A0A853ANW9"/>
<organism evidence="1 2">
    <name type="scientific">Saccharopolyspora hordei</name>
    <dbReference type="NCBI Taxonomy" id="1838"/>
    <lineage>
        <taxon>Bacteria</taxon>
        <taxon>Bacillati</taxon>
        <taxon>Actinomycetota</taxon>
        <taxon>Actinomycetes</taxon>
        <taxon>Pseudonocardiales</taxon>
        <taxon>Pseudonocardiaceae</taxon>
        <taxon>Saccharopolyspora</taxon>
    </lineage>
</organism>
<dbReference type="EMBL" id="JACCFJ010000001">
    <property type="protein sequence ID" value="NYI81787.1"/>
    <property type="molecule type" value="Genomic_DNA"/>
</dbReference>
<sequence>MAHRCAAACGGAALGERIALVSYAPLRRWARDPGAHDEVGPVFVHAAPCAGPASSDWPEEVRGTRRVLRAHDRDGRALGGCLLDGRTDLSERTAGDLLLDPAVALAHVRAVEHGCFLFEVRR</sequence>
<dbReference type="RefSeq" id="WP_218888166.1">
    <property type="nucleotide sequence ID" value="NZ_BAABFH010000001.1"/>
</dbReference>